<dbReference type="EMBL" id="FQYQ01000012">
    <property type="protein sequence ID" value="SHJ18894.1"/>
    <property type="molecule type" value="Genomic_DNA"/>
</dbReference>
<keyword evidence="2 10" id="KW-0723">Serine/threonine-protein kinase</keyword>
<organism evidence="10 11">
    <name type="scientific">Pseudobutyrivibrio xylanivorans DSM 14809</name>
    <dbReference type="NCBI Taxonomy" id="1123012"/>
    <lineage>
        <taxon>Bacteria</taxon>
        <taxon>Bacillati</taxon>
        <taxon>Bacillota</taxon>
        <taxon>Clostridia</taxon>
        <taxon>Lachnospirales</taxon>
        <taxon>Lachnospiraceae</taxon>
        <taxon>Pseudobutyrivibrio</taxon>
    </lineage>
</organism>
<dbReference type="Gene3D" id="1.10.510.10">
    <property type="entry name" value="Transferase(Phosphotransferase) domain 1"/>
    <property type="match status" value="1"/>
</dbReference>
<evidence type="ECO:0000256" key="5">
    <source>
        <dbReference type="ARBA" id="ARBA00022777"/>
    </source>
</evidence>
<evidence type="ECO:0000256" key="1">
    <source>
        <dbReference type="ARBA" id="ARBA00012513"/>
    </source>
</evidence>
<dbReference type="GO" id="GO:0004674">
    <property type="term" value="F:protein serine/threonine kinase activity"/>
    <property type="evidence" value="ECO:0007669"/>
    <property type="project" value="UniProtKB-KW"/>
</dbReference>
<dbReference type="SUPFAM" id="SSF56112">
    <property type="entry name" value="Protein kinase-like (PK-like)"/>
    <property type="match status" value="1"/>
</dbReference>
<evidence type="ECO:0000313" key="10">
    <source>
        <dbReference type="EMBL" id="SHJ18894.1"/>
    </source>
</evidence>
<dbReference type="OrthoDB" id="9788659at2"/>
<dbReference type="PANTHER" id="PTHR24363">
    <property type="entry name" value="SERINE/THREONINE PROTEIN KINASE"/>
    <property type="match status" value="1"/>
</dbReference>
<dbReference type="InterPro" id="IPR000719">
    <property type="entry name" value="Prot_kinase_dom"/>
</dbReference>
<dbReference type="EC" id="2.7.11.1" evidence="1"/>
<evidence type="ECO:0000313" key="11">
    <source>
        <dbReference type="Proteomes" id="UP000184185"/>
    </source>
</evidence>
<evidence type="ECO:0000256" key="6">
    <source>
        <dbReference type="ARBA" id="ARBA00022840"/>
    </source>
</evidence>
<accession>A0A1M6H9X6</accession>
<comment type="catalytic activity">
    <reaction evidence="8">
        <text>L-seryl-[protein] + ATP = O-phospho-L-seryl-[protein] + ADP + H(+)</text>
        <dbReference type="Rhea" id="RHEA:17989"/>
        <dbReference type="Rhea" id="RHEA-COMP:9863"/>
        <dbReference type="Rhea" id="RHEA-COMP:11604"/>
        <dbReference type="ChEBI" id="CHEBI:15378"/>
        <dbReference type="ChEBI" id="CHEBI:29999"/>
        <dbReference type="ChEBI" id="CHEBI:30616"/>
        <dbReference type="ChEBI" id="CHEBI:83421"/>
        <dbReference type="ChEBI" id="CHEBI:456216"/>
        <dbReference type="EC" id="2.7.11.1"/>
    </reaction>
</comment>
<dbReference type="STRING" id="185007.SAMN02910350_01532"/>
<name>A0A1M6H9X6_PSEXY</name>
<dbReference type="PANTHER" id="PTHR24363:SF0">
    <property type="entry name" value="SERINE_THREONINE KINASE LIKE DOMAIN CONTAINING 1"/>
    <property type="match status" value="1"/>
</dbReference>
<evidence type="ECO:0000256" key="8">
    <source>
        <dbReference type="ARBA" id="ARBA00048679"/>
    </source>
</evidence>
<gene>
    <name evidence="10" type="ORF">SAMN02745725_01961</name>
</gene>
<feature type="domain" description="Protein kinase" evidence="9">
    <location>
        <begin position="10"/>
        <end position="257"/>
    </location>
</feature>
<evidence type="ECO:0000256" key="3">
    <source>
        <dbReference type="ARBA" id="ARBA00022679"/>
    </source>
</evidence>
<keyword evidence="11" id="KW-1185">Reference proteome</keyword>
<comment type="catalytic activity">
    <reaction evidence="7">
        <text>L-threonyl-[protein] + ATP = O-phospho-L-threonyl-[protein] + ADP + H(+)</text>
        <dbReference type="Rhea" id="RHEA:46608"/>
        <dbReference type="Rhea" id="RHEA-COMP:11060"/>
        <dbReference type="Rhea" id="RHEA-COMP:11605"/>
        <dbReference type="ChEBI" id="CHEBI:15378"/>
        <dbReference type="ChEBI" id="CHEBI:30013"/>
        <dbReference type="ChEBI" id="CHEBI:30616"/>
        <dbReference type="ChEBI" id="CHEBI:61977"/>
        <dbReference type="ChEBI" id="CHEBI:456216"/>
        <dbReference type="EC" id="2.7.11.1"/>
    </reaction>
</comment>
<keyword evidence="5 10" id="KW-0418">Kinase</keyword>
<dbReference type="InterPro" id="IPR011009">
    <property type="entry name" value="Kinase-like_dom_sf"/>
</dbReference>
<keyword evidence="3" id="KW-0808">Transferase</keyword>
<keyword evidence="6" id="KW-0067">ATP-binding</keyword>
<reference evidence="10 11" key="1">
    <citation type="submission" date="2016-11" db="EMBL/GenBank/DDBJ databases">
        <authorList>
            <person name="Jaros S."/>
            <person name="Januszkiewicz K."/>
            <person name="Wedrychowicz H."/>
        </authorList>
    </citation>
    <scope>NUCLEOTIDE SEQUENCE [LARGE SCALE GENOMIC DNA]</scope>
    <source>
        <strain evidence="10 11">DSM 14809</strain>
    </source>
</reference>
<keyword evidence="4" id="KW-0547">Nucleotide-binding</keyword>
<sequence>MIPKGIEDRYEVIRILQETAATAVLLVRYKPIGALRILKAIHKAHPDANSILSESNLLQGIKSSQIPTIFEVEDTEEIIYLVEEYVEGISLREYLSGTKLSIEKLLYIAIELCKIVETLHTAGSEPVLYRDMKPEHVFMEGDTVRLIDFGISIKKSESSNAKPLGTKGWAAPEQLKGDYLDERCDVYGVGKIIGFMQINSYAKDDFRIKQIVELATNSDISRRVKSITELKELLEDIQGDRVNDRVGKRHLEKRIAVIGGSHGVGTTRIAISLCRFFNKRKIDCYYKDNEKDTVRKIWMNLKNTKLQKGVLYHESFRGLFEYGEAVENQNPPIGLKVIDCGTNKSIPIGTDVVIYVTSGVPWQQHEEVPEWISNDGVYVISNFSDKISSVLLAKSLNKKVYRYPIVNRLDISKDEENVFSAIFKNERDFIIAKQ</sequence>
<evidence type="ECO:0000256" key="7">
    <source>
        <dbReference type="ARBA" id="ARBA00047899"/>
    </source>
</evidence>
<evidence type="ECO:0000256" key="2">
    <source>
        <dbReference type="ARBA" id="ARBA00022527"/>
    </source>
</evidence>
<dbReference type="Pfam" id="PF00069">
    <property type="entry name" value="Pkinase"/>
    <property type="match status" value="1"/>
</dbReference>
<dbReference type="PROSITE" id="PS50011">
    <property type="entry name" value="PROTEIN_KINASE_DOM"/>
    <property type="match status" value="1"/>
</dbReference>
<dbReference type="Proteomes" id="UP000184185">
    <property type="component" value="Unassembled WGS sequence"/>
</dbReference>
<dbReference type="SMART" id="SM00220">
    <property type="entry name" value="S_TKc"/>
    <property type="match status" value="1"/>
</dbReference>
<protein>
    <recommendedName>
        <fullName evidence="1">non-specific serine/threonine protein kinase</fullName>
        <ecNumber evidence="1">2.7.11.1</ecNumber>
    </recommendedName>
</protein>
<evidence type="ECO:0000256" key="4">
    <source>
        <dbReference type="ARBA" id="ARBA00022741"/>
    </source>
</evidence>
<dbReference type="RefSeq" id="WP_072916995.1">
    <property type="nucleotide sequence ID" value="NZ_FQYQ01000012.1"/>
</dbReference>
<proteinExistence type="predicted"/>
<dbReference type="AlphaFoldDB" id="A0A1M6H9X6"/>
<dbReference type="GO" id="GO:0005524">
    <property type="term" value="F:ATP binding"/>
    <property type="evidence" value="ECO:0007669"/>
    <property type="project" value="UniProtKB-KW"/>
</dbReference>
<evidence type="ECO:0000259" key="9">
    <source>
        <dbReference type="PROSITE" id="PS50011"/>
    </source>
</evidence>